<dbReference type="SUPFAM" id="SSF74653">
    <property type="entry name" value="TolA/TonB C-terminal domain"/>
    <property type="match status" value="1"/>
</dbReference>
<evidence type="ECO:0000256" key="11">
    <source>
        <dbReference type="SAM" id="MobiDB-lite"/>
    </source>
</evidence>
<evidence type="ECO:0000259" key="12">
    <source>
        <dbReference type="PROSITE" id="PS52015"/>
    </source>
</evidence>
<evidence type="ECO:0000256" key="2">
    <source>
        <dbReference type="ARBA" id="ARBA00006555"/>
    </source>
</evidence>
<evidence type="ECO:0000313" key="14">
    <source>
        <dbReference type="Proteomes" id="UP000004291"/>
    </source>
</evidence>
<accession>A9D965</accession>
<keyword evidence="4 10" id="KW-1003">Cell membrane</keyword>
<evidence type="ECO:0000256" key="8">
    <source>
        <dbReference type="ARBA" id="ARBA00022989"/>
    </source>
</evidence>
<dbReference type="Pfam" id="PF03544">
    <property type="entry name" value="TonB_C"/>
    <property type="match status" value="1"/>
</dbReference>
<dbReference type="InterPro" id="IPR037682">
    <property type="entry name" value="TonB_C"/>
</dbReference>
<dbReference type="Gene3D" id="3.30.1150.10">
    <property type="match status" value="1"/>
</dbReference>
<comment type="caution">
    <text evidence="13">The sequence shown here is derived from an EMBL/GenBank/DDBJ whole genome shotgun (WGS) entry which is preliminary data.</text>
</comment>
<dbReference type="GO" id="GO:0015891">
    <property type="term" value="P:siderophore transport"/>
    <property type="evidence" value="ECO:0007669"/>
    <property type="project" value="InterPro"/>
</dbReference>
<reference evidence="13 14" key="2">
    <citation type="submission" date="2012-06" db="EMBL/GenBank/DDBJ databases">
        <authorList>
            <person name="Fiebig A."/>
        </authorList>
    </citation>
    <scope>NUCLEOTIDE SEQUENCE [LARGE SCALE GENOMIC DNA]</scope>
    <source>
        <strain evidence="13 14">DFL-43</strain>
    </source>
</reference>
<evidence type="ECO:0000313" key="13">
    <source>
        <dbReference type="EMBL" id="EDQ32865.1"/>
    </source>
</evidence>
<evidence type="ECO:0000256" key="3">
    <source>
        <dbReference type="ARBA" id="ARBA00022448"/>
    </source>
</evidence>
<feature type="compositionally biased region" description="Pro residues" evidence="11">
    <location>
        <begin position="165"/>
        <end position="180"/>
    </location>
</feature>
<dbReference type="Proteomes" id="UP000004291">
    <property type="component" value="Chromosome"/>
</dbReference>
<dbReference type="STRING" id="411684.HPDFL43_07949"/>
<comment type="subcellular location">
    <subcellularLocation>
        <location evidence="1 10">Cell inner membrane</location>
        <topology evidence="1 10">Single-pass membrane protein</topology>
        <orientation evidence="1 10">Periplasmic side</orientation>
    </subcellularLocation>
</comment>
<evidence type="ECO:0000256" key="6">
    <source>
        <dbReference type="ARBA" id="ARBA00022692"/>
    </source>
</evidence>
<evidence type="ECO:0000256" key="1">
    <source>
        <dbReference type="ARBA" id="ARBA00004383"/>
    </source>
</evidence>
<keyword evidence="14" id="KW-1185">Reference proteome</keyword>
<evidence type="ECO:0000256" key="10">
    <source>
        <dbReference type="RuleBase" id="RU362123"/>
    </source>
</evidence>
<dbReference type="RefSeq" id="WP_007197369.1">
    <property type="nucleotide sequence ID" value="NZ_CM002917.1"/>
</dbReference>
<evidence type="ECO:0000256" key="5">
    <source>
        <dbReference type="ARBA" id="ARBA00022519"/>
    </source>
</evidence>
<evidence type="ECO:0000256" key="9">
    <source>
        <dbReference type="ARBA" id="ARBA00023136"/>
    </source>
</evidence>
<keyword evidence="7 10" id="KW-0653">Protein transport</keyword>
<dbReference type="GO" id="GO:0055085">
    <property type="term" value="P:transmembrane transport"/>
    <property type="evidence" value="ECO:0007669"/>
    <property type="project" value="InterPro"/>
</dbReference>
<evidence type="ECO:0000256" key="4">
    <source>
        <dbReference type="ARBA" id="ARBA00022475"/>
    </source>
</evidence>
<sequence length="335" mass="34998">MRLTRNQLLTTIALSLAVHVAGAAVFIPRQEQMAIAGGSAASQLIIGTAFNDSVMAGETGEVIEPVDATDDVQPVATPVAETSTVEPVETVEPVTQTDIAHTPSEVLPPSEETPDLMTTASALQPLMPVTEEPALVALPPEPVASEAPAEIAAVSPVNEIKPAEPDIPQPANVPVPVARPEPPETRVAQVTPPRPAPKKTEEKRATAKPKARGDGGAQRTTASRSASGSATAKRNTAAGNAAVSNYPGKVASKLRRSLRYPREAKRERIRGEVVVSFSVSANGGVSRVRIARSSGHSILDNAAREAVRRAAPFPRIPAGAGRSSWTFSVPLGFTR</sequence>
<reference evidence="13 14" key="1">
    <citation type="submission" date="2007-10" db="EMBL/GenBank/DDBJ databases">
        <authorList>
            <person name="Wagner-Dobler I."/>
            <person name="Ferriera S."/>
            <person name="Johnson J."/>
            <person name="Kravitz S."/>
            <person name="Beeson K."/>
            <person name="Sutton G."/>
            <person name="Rogers Y.-H."/>
            <person name="Friedman R."/>
            <person name="Frazier M."/>
            <person name="Venter J.C."/>
        </authorList>
    </citation>
    <scope>NUCLEOTIDE SEQUENCE [LARGE SCALE GENOMIC DNA]</scope>
    <source>
        <strain evidence="13 14">DFL-43</strain>
    </source>
</reference>
<protein>
    <recommendedName>
        <fullName evidence="10">Protein TonB</fullName>
    </recommendedName>
</protein>
<name>A9D965_HOEPD</name>
<evidence type="ECO:0000256" key="7">
    <source>
        <dbReference type="ARBA" id="ARBA00022927"/>
    </source>
</evidence>
<keyword evidence="3 10" id="KW-0813">Transport</keyword>
<keyword evidence="6" id="KW-0812">Transmembrane</keyword>
<feature type="compositionally biased region" description="Low complexity" evidence="11">
    <location>
        <begin position="219"/>
        <end position="234"/>
    </location>
</feature>
<dbReference type="PRINTS" id="PR01374">
    <property type="entry name" value="TONBPROTEIN"/>
</dbReference>
<dbReference type="OrthoDB" id="8448705at2"/>
<dbReference type="GO" id="GO:0015031">
    <property type="term" value="P:protein transport"/>
    <property type="evidence" value="ECO:0007669"/>
    <property type="project" value="UniProtKB-UniRule"/>
</dbReference>
<dbReference type="EMBL" id="ABIA03000002">
    <property type="protein sequence ID" value="EDQ32865.1"/>
    <property type="molecule type" value="Genomic_DNA"/>
</dbReference>
<dbReference type="InterPro" id="IPR051045">
    <property type="entry name" value="TonB-dependent_transducer"/>
</dbReference>
<keyword evidence="10" id="KW-0735">Signal-anchor</keyword>
<keyword evidence="8" id="KW-1133">Transmembrane helix</keyword>
<comment type="similarity">
    <text evidence="2 10">Belongs to the TonB family.</text>
</comment>
<dbReference type="GO" id="GO:0005886">
    <property type="term" value="C:plasma membrane"/>
    <property type="evidence" value="ECO:0007669"/>
    <property type="project" value="UniProtKB-SubCell"/>
</dbReference>
<proteinExistence type="inferred from homology"/>
<dbReference type="InterPro" id="IPR003538">
    <property type="entry name" value="TonB"/>
</dbReference>
<dbReference type="InterPro" id="IPR006260">
    <property type="entry name" value="TonB/TolA_C"/>
</dbReference>
<dbReference type="eggNOG" id="COG0810">
    <property type="taxonomic scope" value="Bacteria"/>
</dbReference>
<dbReference type="NCBIfam" id="TIGR01352">
    <property type="entry name" value="tonB_Cterm"/>
    <property type="match status" value="1"/>
</dbReference>
<gene>
    <name evidence="13" type="ORF">HPDFL43_07949</name>
</gene>
<feature type="domain" description="TonB C-terminal" evidence="12">
    <location>
        <begin position="245"/>
        <end position="335"/>
    </location>
</feature>
<organism evidence="13 14">
    <name type="scientific">Hoeflea phototrophica (strain DSM 17068 / NCIMB 14078 / DFL-43)</name>
    <dbReference type="NCBI Taxonomy" id="411684"/>
    <lineage>
        <taxon>Bacteria</taxon>
        <taxon>Pseudomonadati</taxon>
        <taxon>Pseudomonadota</taxon>
        <taxon>Alphaproteobacteria</taxon>
        <taxon>Hyphomicrobiales</taxon>
        <taxon>Rhizobiaceae</taxon>
        <taxon>Hoeflea</taxon>
    </lineage>
</organism>
<dbReference type="GO" id="GO:0030288">
    <property type="term" value="C:outer membrane-bounded periplasmic space"/>
    <property type="evidence" value="ECO:0007669"/>
    <property type="project" value="InterPro"/>
</dbReference>
<comment type="function">
    <text evidence="10">Interacts with outer membrane receptor proteins that carry out high-affinity binding and energy dependent uptake into the periplasmic space of specific substrates. It could act to transduce energy from the cytoplasmic membrane to specific energy-requiring processes in the outer membrane, resulting in the release into the periplasm of ligands bound by these outer membrane proteins.</text>
</comment>
<dbReference type="GO" id="GO:0031992">
    <property type="term" value="F:energy transducer activity"/>
    <property type="evidence" value="ECO:0007669"/>
    <property type="project" value="InterPro"/>
</dbReference>
<feature type="region of interest" description="Disordered" evidence="11">
    <location>
        <begin position="161"/>
        <end position="244"/>
    </location>
</feature>
<keyword evidence="5 10" id="KW-0997">Cell inner membrane</keyword>
<dbReference type="PANTHER" id="PTHR33446">
    <property type="entry name" value="PROTEIN TONB-RELATED"/>
    <property type="match status" value="1"/>
</dbReference>
<dbReference type="HOGENOM" id="CLU_069773_0_0_5"/>
<dbReference type="PROSITE" id="PS52015">
    <property type="entry name" value="TONB_CTD"/>
    <property type="match status" value="1"/>
</dbReference>
<dbReference type="AlphaFoldDB" id="A9D965"/>
<keyword evidence="9" id="KW-0472">Membrane</keyword>